<dbReference type="Gene3D" id="1.10.730.10">
    <property type="entry name" value="Isoleucyl-tRNA Synthetase, Domain 1"/>
    <property type="match status" value="1"/>
</dbReference>
<dbReference type="NCBIfam" id="NF004349">
    <property type="entry name" value="PRK05729.1"/>
    <property type="match status" value="1"/>
</dbReference>
<evidence type="ECO:0000256" key="10">
    <source>
        <dbReference type="ARBA" id="ARBA00047552"/>
    </source>
</evidence>
<dbReference type="Proteomes" id="UP000176609">
    <property type="component" value="Unassembled WGS sequence"/>
</dbReference>
<gene>
    <name evidence="15" type="ORF">A2960_00150</name>
</gene>
<evidence type="ECO:0000256" key="3">
    <source>
        <dbReference type="ARBA" id="ARBA00013169"/>
    </source>
</evidence>
<dbReference type="SUPFAM" id="SSF50677">
    <property type="entry name" value="ValRS/IleRS/LeuRS editing domain"/>
    <property type="match status" value="1"/>
</dbReference>
<dbReference type="PANTHER" id="PTHR11946:SF93">
    <property type="entry name" value="VALINE--TRNA LIGASE, CHLOROPLASTIC_MITOCHONDRIAL 2"/>
    <property type="match status" value="1"/>
</dbReference>
<keyword evidence="7 12" id="KW-0067">ATP-binding</keyword>
<evidence type="ECO:0000256" key="8">
    <source>
        <dbReference type="ARBA" id="ARBA00022917"/>
    </source>
</evidence>
<keyword evidence="8 12" id="KW-0648">Protein biosynthesis</keyword>
<evidence type="ECO:0000256" key="6">
    <source>
        <dbReference type="ARBA" id="ARBA00022741"/>
    </source>
</evidence>
<evidence type="ECO:0000313" key="16">
    <source>
        <dbReference type="Proteomes" id="UP000176609"/>
    </source>
</evidence>
<accession>A0A1F6AS61</accession>
<dbReference type="InterPro" id="IPR002303">
    <property type="entry name" value="Valyl-tRNA_ligase"/>
</dbReference>
<organism evidence="15 16">
    <name type="scientific">Candidatus Gottesmanbacteria bacterium RIFCSPLOWO2_01_FULL_39_12b</name>
    <dbReference type="NCBI Taxonomy" id="1798388"/>
    <lineage>
        <taxon>Bacteria</taxon>
        <taxon>Candidatus Gottesmaniibacteriota</taxon>
    </lineage>
</organism>
<comment type="catalytic activity">
    <reaction evidence="10">
        <text>tRNA(Val) + L-valine + ATP = L-valyl-tRNA(Val) + AMP + diphosphate</text>
        <dbReference type="Rhea" id="RHEA:10704"/>
        <dbReference type="Rhea" id="RHEA-COMP:9672"/>
        <dbReference type="Rhea" id="RHEA-COMP:9708"/>
        <dbReference type="ChEBI" id="CHEBI:30616"/>
        <dbReference type="ChEBI" id="CHEBI:33019"/>
        <dbReference type="ChEBI" id="CHEBI:57762"/>
        <dbReference type="ChEBI" id="CHEBI:78442"/>
        <dbReference type="ChEBI" id="CHEBI:78537"/>
        <dbReference type="ChEBI" id="CHEBI:456215"/>
        <dbReference type="EC" id="6.1.1.9"/>
    </reaction>
</comment>
<dbReference type="SUPFAM" id="SSF52374">
    <property type="entry name" value="Nucleotidylyl transferase"/>
    <property type="match status" value="1"/>
</dbReference>
<dbReference type="GO" id="GO:0006438">
    <property type="term" value="P:valyl-tRNA aminoacylation"/>
    <property type="evidence" value="ECO:0007669"/>
    <property type="project" value="UniProtKB-UniRule"/>
</dbReference>
<dbReference type="EC" id="6.1.1.9" evidence="3 11"/>
<evidence type="ECO:0000256" key="1">
    <source>
        <dbReference type="ARBA" id="ARBA00004496"/>
    </source>
</evidence>
<dbReference type="InterPro" id="IPR014729">
    <property type="entry name" value="Rossmann-like_a/b/a_fold"/>
</dbReference>
<comment type="caution">
    <text evidence="15">The sequence shown here is derived from an EMBL/GenBank/DDBJ whole genome shotgun (WGS) entry which is preliminary data.</text>
</comment>
<dbReference type="GO" id="GO:0005524">
    <property type="term" value="F:ATP binding"/>
    <property type="evidence" value="ECO:0007669"/>
    <property type="project" value="UniProtKB-KW"/>
</dbReference>
<keyword evidence="6 12" id="KW-0547">Nucleotide-binding</keyword>
<dbReference type="Pfam" id="PF00133">
    <property type="entry name" value="tRNA-synt_1"/>
    <property type="match status" value="1"/>
</dbReference>
<dbReference type="GO" id="GO:0004832">
    <property type="term" value="F:valine-tRNA ligase activity"/>
    <property type="evidence" value="ECO:0007669"/>
    <property type="project" value="UniProtKB-UniRule"/>
</dbReference>
<dbReference type="CDD" id="cd07962">
    <property type="entry name" value="Anticodon_Ia_Val"/>
    <property type="match status" value="1"/>
</dbReference>
<dbReference type="InterPro" id="IPR001412">
    <property type="entry name" value="aa-tRNA-synth_I_CS"/>
</dbReference>
<evidence type="ECO:0000256" key="5">
    <source>
        <dbReference type="ARBA" id="ARBA00022598"/>
    </source>
</evidence>
<dbReference type="PANTHER" id="PTHR11946">
    <property type="entry name" value="VALYL-TRNA SYNTHETASES"/>
    <property type="match status" value="1"/>
</dbReference>
<comment type="similarity">
    <text evidence="12">Belongs to the class-I aminoacyl-tRNA synthetase family.</text>
</comment>
<dbReference type="EMBL" id="MFJR01000003">
    <property type="protein sequence ID" value="OGG27362.1"/>
    <property type="molecule type" value="Genomic_DNA"/>
</dbReference>
<dbReference type="PROSITE" id="PS00178">
    <property type="entry name" value="AA_TRNA_LIGASE_I"/>
    <property type="match status" value="1"/>
</dbReference>
<dbReference type="InterPro" id="IPR033705">
    <property type="entry name" value="Anticodon_Ia_Val"/>
</dbReference>
<evidence type="ECO:0000256" key="2">
    <source>
        <dbReference type="ARBA" id="ARBA00011245"/>
    </source>
</evidence>
<comment type="subunit">
    <text evidence="2">Monomer.</text>
</comment>
<dbReference type="AlphaFoldDB" id="A0A1F6AS61"/>
<evidence type="ECO:0000256" key="12">
    <source>
        <dbReference type="RuleBase" id="RU363035"/>
    </source>
</evidence>
<dbReference type="NCBIfam" id="TIGR00422">
    <property type="entry name" value="valS"/>
    <property type="match status" value="1"/>
</dbReference>
<sequence>MDKVYKHQDVEKKWYELWEKRGYFTPKVEPKKKPFCIIMPPPNANGSLHIGHAMFLTIEDIMIRYHRMLGDSTLWLPGADHAGILTQVVFERKLEKEEGKTRYDLGRDEFFRRCMEFTLSNKKIMENQMRAIGASCDWNRTSFTLDPKFNKPINMTFKKLYADGLLYRAKRMINWCPRCSTALSDLEVIYKEQKDPLYYIRYGPFVLATVRPETKFGDTAVAVHPKDKRYQRWIDKEFEFETLIGKAKMKVIGDDAVDPKFGTGVVKVTPAHDPVDFEMGQRHGLETKRVIDFDGKLNDKCGKYKNLNVYKARKIVAEDMQIQGLLEKVDENYTHSVAICERCKTIIEPMVSLQWFVKAKPLAEKAIRAVKNEEIKIIPKRFIKNYLIWMENIRDWCISRQLWWGHRLPVWFCGTKNLSELQLTMNPSLPKSNGCGEIVVSVNPPNSCPKCQNKNLIQDPDTLDTWFSSGQWPFTTLDFGQSNSKLTDFNYFYPTSVMETGYEILFFWVARMVMLGIYMTGKIPFEVVYLHGLVRDAFGEKMSKSKGNVIDPLNIIERYGADSLRMALIFGTSTGRDVKLGESKIEAMRNFGNKLWNIGRFIKINIDKFKEQNIKIREFNTKSDRKKLSAENKKILSQLGMLTQGVTREIENYNFAASAERLYKFIWHTFADKYIESVKEKLRQNDDETLSVTIYTYSSCLKLLHPFMPFITEEINFSLTRRDKPLISSHWS</sequence>
<dbReference type="PRINTS" id="PR00986">
    <property type="entry name" value="TRNASYNTHVAL"/>
</dbReference>
<feature type="domain" description="Methionyl/Valyl/Leucyl/Isoleucyl-tRNA synthetase anticodon-binding" evidence="14">
    <location>
        <begin position="633"/>
        <end position="719"/>
    </location>
</feature>
<dbReference type="InterPro" id="IPR009080">
    <property type="entry name" value="tRNAsynth_Ia_anticodon-bd"/>
</dbReference>
<evidence type="ECO:0000313" key="15">
    <source>
        <dbReference type="EMBL" id="OGG27362.1"/>
    </source>
</evidence>
<protein>
    <recommendedName>
        <fullName evidence="3 11">Valine--tRNA ligase</fullName>
        <ecNumber evidence="3 11">6.1.1.9</ecNumber>
    </recommendedName>
</protein>
<dbReference type="SUPFAM" id="SSF47323">
    <property type="entry name" value="Anticodon-binding domain of a subclass of class I aminoacyl-tRNA synthetases"/>
    <property type="match status" value="1"/>
</dbReference>
<keyword evidence="9 12" id="KW-0030">Aminoacyl-tRNA synthetase</keyword>
<name>A0A1F6AS61_9BACT</name>
<dbReference type="GO" id="GO:0002161">
    <property type="term" value="F:aminoacyl-tRNA deacylase activity"/>
    <property type="evidence" value="ECO:0007669"/>
    <property type="project" value="InterPro"/>
</dbReference>
<dbReference type="InterPro" id="IPR009008">
    <property type="entry name" value="Val/Leu/Ile-tRNA-synth_edit"/>
</dbReference>
<dbReference type="InterPro" id="IPR002300">
    <property type="entry name" value="aa-tRNA-synth_Ia"/>
</dbReference>
<proteinExistence type="inferred from homology"/>
<dbReference type="GO" id="GO:0005829">
    <property type="term" value="C:cytosol"/>
    <property type="evidence" value="ECO:0007669"/>
    <property type="project" value="TreeGrafter"/>
</dbReference>
<evidence type="ECO:0000256" key="7">
    <source>
        <dbReference type="ARBA" id="ARBA00022840"/>
    </source>
</evidence>
<evidence type="ECO:0000256" key="4">
    <source>
        <dbReference type="ARBA" id="ARBA00022490"/>
    </source>
</evidence>
<dbReference type="FunFam" id="3.40.50.620:FF:000032">
    <property type="entry name" value="Valine--tRNA ligase"/>
    <property type="match status" value="1"/>
</dbReference>
<keyword evidence="4" id="KW-0963">Cytoplasm</keyword>
<dbReference type="Gene3D" id="3.40.50.620">
    <property type="entry name" value="HUPs"/>
    <property type="match status" value="2"/>
</dbReference>
<dbReference type="Pfam" id="PF08264">
    <property type="entry name" value="Anticodon_1"/>
    <property type="match status" value="1"/>
</dbReference>
<dbReference type="CDD" id="cd00817">
    <property type="entry name" value="ValRS_core"/>
    <property type="match status" value="1"/>
</dbReference>
<comment type="subcellular location">
    <subcellularLocation>
        <location evidence="1">Cytoplasm</location>
    </subcellularLocation>
</comment>
<evidence type="ECO:0000256" key="11">
    <source>
        <dbReference type="NCBIfam" id="TIGR00422"/>
    </source>
</evidence>
<evidence type="ECO:0000259" key="13">
    <source>
        <dbReference type="Pfam" id="PF00133"/>
    </source>
</evidence>
<evidence type="ECO:0000256" key="9">
    <source>
        <dbReference type="ARBA" id="ARBA00023146"/>
    </source>
</evidence>
<feature type="domain" description="Aminoacyl-tRNA synthetase class Ia" evidence="13">
    <location>
        <begin position="13"/>
        <end position="580"/>
    </location>
</feature>
<keyword evidence="5 12" id="KW-0436">Ligase</keyword>
<reference evidence="15 16" key="1">
    <citation type="journal article" date="2016" name="Nat. Commun.">
        <title>Thousands of microbial genomes shed light on interconnected biogeochemical processes in an aquifer system.</title>
        <authorList>
            <person name="Anantharaman K."/>
            <person name="Brown C.T."/>
            <person name="Hug L.A."/>
            <person name="Sharon I."/>
            <person name="Castelle C.J."/>
            <person name="Probst A.J."/>
            <person name="Thomas B.C."/>
            <person name="Singh A."/>
            <person name="Wilkins M.J."/>
            <person name="Karaoz U."/>
            <person name="Brodie E.L."/>
            <person name="Williams K.H."/>
            <person name="Hubbard S.S."/>
            <person name="Banfield J.F."/>
        </authorList>
    </citation>
    <scope>NUCLEOTIDE SEQUENCE [LARGE SCALE GENOMIC DNA]</scope>
</reference>
<dbReference type="InterPro" id="IPR013155">
    <property type="entry name" value="M/V/L/I-tRNA-synth_anticd-bd"/>
</dbReference>
<evidence type="ECO:0000259" key="14">
    <source>
        <dbReference type="Pfam" id="PF08264"/>
    </source>
</evidence>